<dbReference type="GO" id="GO:0008270">
    <property type="term" value="F:zinc ion binding"/>
    <property type="evidence" value="ECO:0007669"/>
    <property type="project" value="UniProtKB-KW"/>
</dbReference>
<dbReference type="GO" id="GO:0005794">
    <property type="term" value="C:Golgi apparatus"/>
    <property type="evidence" value="ECO:0007669"/>
    <property type="project" value="TreeGrafter"/>
</dbReference>
<dbReference type="GO" id="GO:0016020">
    <property type="term" value="C:membrane"/>
    <property type="evidence" value="ECO:0007669"/>
    <property type="project" value="UniProtKB-SubCell"/>
</dbReference>
<dbReference type="PANTHER" id="PTHR12981:SF0">
    <property type="entry name" value="ZINC FINGER PROTEIN-LIKE 1"/>
    <property type="match status" value="1"/>
</dbReference>
<dbReference type="AlphaFoldDB" id="A0A2N9I2U5"/>
<protein>
    <submittedName>
        <fullName evidence="3">Uncharacterized protein</fullName>
    </submittedName>
</protein>
<dbReference type="InterPro" id="IPR039043">
    <property type="entry name" value="ZFPL1"/>
</dbReference>
<proteinExistence type="predicted"/>
<keyword evidence="2" id="KW-0472">Membrane</keyword>
<organism evidence="3">
    <name type="scientific">Fagus sylvatica</name>
    <name type="common">Beechnut</name>
    <dbReference type="NCBI Taxonomy" id="28930"/>
    <lineage>
        <taxon>Eukaryota</taxon>
        <taxon>Viridiplantae</taxon>
        <taxon>Streptophyta</taxon>
        <taxon>Embryophyta</taxon>
        <taxon>Tracheophyta</taxon>
        <taxon>Spermatophyta</taxon>
        <taxon>Magnoliopsida</taxon>
        <taxon>eudicotyledons</taxon>
        <taxon>Gunneridae</taxon>
        <taxon>Pentapetalae</taxon>
        <taxon>rosids</taxon>
        <taxon>fabids</taxon>
        <taxon>Fagales</taxon>
        <taxon>Fagaceae</taxon>
        <taxon>Fagus</taxon>
    </lineage>
</organism>
<evidence type="ECO:0000256" key="2">
    <source>
        <dbReference type="SAM" id="Phobius"/>
    </source>
</evidence>
<reference evidence="3" key="1">
    <citation type="submission" date="2018-02" db="EMBL/GenBank/DDBJ databases">
        <authorList>
            <person name="Cohen D.B."/>
            <person name="Kent A.D."/>
        </authorList>
    </citation>
    <scope>NUCLEOTIDE SEQUENCE</scope>
</reference>
<feature type="region of interest" description="Disordered" evidence="1">
    <location>
        <begin position="170"/>
        <end position="193"/>
    </location>
</feature>
<gene>
    <name evidence="3" type="ORF">FSB_LOCUS46211</name>
</gene>
<feature type="transmembrane region" description="Helical" evidence="2">
    <location>
        <begin position="201"/>
        <end position="221"/>
    </location>
</feature>
<sequence>MEKNLFGNHPVSLAATESRGPPSAFATDPLVTISSNGGRENNASMVPLVVEDEINVTEGYSAAAGAGSSKLTVTDILEINSPSTAGNFIKNSSPVGVRVFYVQLKPLKILVLQHGRVPSKFERQNSEISYYADDEDANRKKYSKRGPFRHKFLRALLPFWSSALPTLPVTAPPRRDASNSNDVPEGRVRHQRSSRMDPRKILLIIAIMACMATMGILYYRLVQRGLGDLPEDEQQ</sequence>
<keyword evidence="2" id="KW-1133">Transmembrane helix</keyword>
<dbReference type="EMBL" id="OIVN01004602">
    <property type="protein sequence ID" value="SPD18329.1"/>
    <property type="molecule type" value="Genomic_DNA"/>
</dbReference>
<feature type="region of interest" description="Disordered" evidence="1">
    <location>
        <begin position="1"/>
        <end position="28"/>
    </location>
</feature>
<evidence type="ECO:0000313" key="3">
    <source>
        <dbReference type="EMBL" id="SPD18329.1"/>
    </source>
</evidence>
<dbReference type="PANTHER" id="PTHR12981">
    <property type="entry name" value="ZINC FINGER PROTEIN-LIKE 1"/>
    <property type="match status" value="1"/>
</dbReference>
<keyword evidence="2" id="KW-0812">Transmembrane</keyword>
<feature type="compositionally biased region" description="Basic and acidic residues" evidence="1">
    <location>
        <begin position="184"/>
        <end position="193"/>
    </location>
</feature>
<accession>A0A2N9I2U5</accession>
<name>A0A2N9I2U5_FAGSY</name>
<evidence type="ECO:0000256" key="1">
    <source>
        <dbReference type="SAM" id="MobiDB-lite"/>
    </source>
</evidence>